<dbReference type="Gene3D" id="2.60.40.640">
    <property type="match status" value="1"/>
</dbReference>
<dbReference type="OrthoDB" id="5141738at2759"/>
<reference evidence="1" key="1">
    <citation type="submission" date="2021-07" db="EMBL/GenBank/DDBJ databases">
        <authorList>
            <person name="Branca A.L. A."/>
        </authorList>
    </citation>
    <scope>NUCLEOTIDE SEQUENCE</scope>
</reference>
<evidence type="ECO:0000313" key="1">
    <source>
        <dbReference type="EMBL" id="CAG8372818.1"/>
    </source>
</evidence>
<dbReference type="AlphaFoldDB" id="A0A9W4J6P8"/>
<protein>
    <recommendedName>
        <fullName evidence="3">Arrestin-like N-terminal domain-containing protein</fullName>
    </recommendedName>
</protein>
<accession>A0A9W4J6P8</accession>
<proteinExistence type="predicted"/>
<organism evidence="1 2">
    <name type="scientific">Penicillium salamii</name>
    <dbReference type="NCBI Taxonomy" id="1612424"/>
    <lineage>
        <taxon>Eukaryota</taxon>
        <taxon>Fungi</taxon>
        <taxon>Dikarya</taxon>
        <taxon>Ascomycota</taxon>
        <taxon>Pezizomycotina</taxon>
        <taxon>Eurotiomycetes</taxon>
        <taxon>Eurotiomycetidae</taxon>
        <taxon>Eurotiales</taxon>
        <taxon>Aspergillaceae</taxon>
        <taxon>Penicillium</taxon>
    </lineage>
</organism>
<evidence type="ECO:0008006" key="3">
    <source>
        <dbReference type="Google" id="ProtNLM"/>
    </source>
</evidence>
<gene>
    <name evidence="1" type="ORF">PSALAMII_LOCUS4829</name>
</gene>
<sequence length="420" mass="47486">MFASRHGTRGSENLRFDLDDLKSYAPGDTISGSIVRCKHIVTSEATLTLSLSGHMNGHLKPRDEDQQVSDDWNLFHTREEVIFRGPLHLPEASSEPLRWPFTIQIPTKPADTLTKSRTQAGSFLQIDEKAQHHGLPGTFKGLGGDSNLAAGCFIEYWLTANLKYTFGSPQKSIAAWVVKVDHPHEVVPKDQPEQLTHLSLEGKVQTQRLLLGVNDTDLSFKQRVQSLTRPSKVPKVSFQINLTYPRILDINRSNFPLVLDIVRLVENTSESLKDTRQEARINWVKMSLISYSHIIVADRPPFGNIHKDMHRSSIDAHLDEIFDKPESPLVLPLGDQHASLNLGELFQLAFHNEGLTYRVWRPYRASRPYCVFAPIYPDFVTYNIKHTHGIDWKVSVTIAGETQVLHKSLPVKVIQSTSQI</sequence>
<dbReference type="EMBL" id="CAJVPD010000228">
    <property type="protein sequence ID" value="CAG8372818.1"/>
    <property type="molecule type" value="Genomic_DNA"/>
</dbReference>
<dbReference type="Proteomes" id="UP001152592">
    <property type="component" value="Unassembled WGS sequence"/>
</dbReference>
<dbReference type="InterPro" id="IPR014752">
    <property type="entry name" value="Arrestin-like_C"/>
</dbReference>
<evidence type="ECO:0000313" key="2">
    <source>
        <dbReference type="Proteomes" id="UP001152592"/>
    </source>
</evidence>
<name>A0A9W4J6P8_9EURO</name>
<comment type="caution">
    <text evidence="1">The sequence shown here is derived from an EMBL/GenBank/DDBJ whole genome shotgun (WGS) entry which is preliminary data.</text>
</comment>